<dbReference type="AlphaFoldDB" id="A0A0F9W4K7"/>
<reference evidence="2" key="1">
    <citation type="journal article" date="2015" name="Nature">
        <title>Complex archaea that bridge the gap between prokaryotes and eukaryotes.</title>
        <authorList>
            <person name="Spang A."/>
            <person name="Saw J.H."/>
            <person name="Jorgensen S.L."/>
            <person name="Zaremba-Niedzwiedzka K."/>
            <person name="Martijn J."/>
            <person name="Lind A.E."/>
            <person name="van Eijk R."/>
            <person name="Schleper C."/>
            <person name="Guy L."/>
            <person name="Ettema T.J."/>
        </authorList>
    </citation>
    <scope>NUCLEOTIDE SEQUENCE</scope>
</reference>
<sequence length="244" mass="28016">MSDDQLDQRIADLDKRLRRHKAEHHNLQKMILKKPKPNDSGSSELFDAYTQWRYEHPTAARWSARLSWMLLVAILSASFWSVSSSSVGRALGLESVKNRIVYTYYAGVWAAKVGDQANLEVMKAESYQGYIERVVGDMMVVKIYSNGQQQRRIIKAANVVVQNRGQFKQWAEGFKLKSVRLDFYLVLGQVGGRDVWATVIWLNREPINVQLVEQDIGYPEVSPPTAVVNKLYSLYYWRKAINGD</sequence>
<protein>
    <submittedName>
        <fullName evidence="2">Uncharacterized protein</fullName>
    </submittedName>
</protein>
<accession>A0A0F9W4K7</accession>
<proteinExistence type="predicted"/>
<evidence type="ECO:0000313" key="2">
    <source>
        <dbReference type="EMBL" id="KKN80591.1"/>
    </source>
</evidence>
<gene>
    <name evidence="2" type="ORF">LCGC14_0328100</name>
</gene>
<keyword evidence="1" id="KW-0175">Coiled coil</keyword>
<evidence type="ECO:0000256" key="1">
    <source>
        <dbReference type="SAM" id="Coils"/>
    </source>
</evidence>
<feature type="coiled-coil region" evidence="1">
    <location>
        <begin position="3"/>
        <end position="30"/>
    </location>
</feature>
<comment type="caution">
    <text evidence="2">The sequence shown here is derived from an EMBL/GenBank/DDBJ whole genome shotgun (WGS) entry which is preliminary data.</text>
</comment>
<name>A0A0F9W4K7_9ZZZZ</name>
<organism evidence="2">
    <name type="scientific">marine sediment metagenome</name>
    <dbReference type="NCBI Taxonomy" id="412755"/>
    <lineage>
        <taxon>unclassified sequences</taxon>
        <taxon>metagenomes</taxon>
        <taxon>ecological metagenomes</taxon>
    </lineage>
</organism>
<dbReference type="EMBL" id="LAZR01000228">
    <property type="protein sequence ID" value="KKN80591.1"/>
    <property type="molecule type" value="Genomic_DNA"/>
</dbReference>